<keyword evidence="1" id="KW-1133">Transmembrane helix</keyword>
<dbReference type="Proteomes" id="UP000694387">
    <property type="component" value="Chromosome X"/>
</dbReference>
<dbReference type="GeneTree" id="ENSGT01150000288074"/>
<feature type="transmembrane region" description="Helical" evidence="1">
    <location>
        <begin position="51"/>
        <end position="80"/>
    </location>
</feature>
<evidence type="ECO:0000313" key="2">
    <source>
        <dbReference type="Ensembl" id="ENSEASP00005054881.1"/>
    </source>
</evidence>
<dbReference type="Ensembl" id="ENSEAST00005069775.1">
    <property type="protein sequence ID" value="ENSEASP00005054881.1"/>
    <property type="gene ID" value="ENSEASG00005033055.1"/>
</dbReference>
<keyword evidence="1" id="KW-0812">Transmembrane</keyword>
<reference evidence="2" key="2">
    <citation type="submission" date="2025-08" db="UniProtKB">
        <authorList>
            <consortium name="Ensembl"/>
        </authorList>
    </citation>
    <scope>IDENTIFICATION</scope>
</reference>
<evidence type="ECO:0000313" key="3">
    <source>
        <dbReference type="Proteomes" id="UP000694387"/>
    </source>
</evidence>
<sequence>IHSSGIAESYGISIFTFLGSLHTVFHSGYASFNYHQQYTRFPFSPHPLQHILFLVLLIIVILMGVRRYLIVILIYVSLITNDVEHLFMFLLAILASSLEKYLFISFAHLKKLFY</sequence>
<reference evidence="2" key="3">
    <citation type="submission" date="2025-09" db="UniProtKB">
        <authorList>
            <consortium name="Ensembl"/>
        </authorList>
    </citation>
    <scope>IDENTIFICATION</scope>
</reference>
<organism evidence="2 3">
    <name type="scientific">Equus asinus</name>
    <name type="common">Donkey</name>
    <name type="synonym">Equus africanus asinus</name>
    <dbReference type="NCBI Taxonomy" id="9793"/>
    <lineage>
        <taxon>Eukaryota</taxon>
        <taxon>Metazoa</taxon>
        <taxon>Chordata</taxon>
        <taxon>Craniata</taxon>
        <taxon>Vertebrata</taxon>
        <taxon>Euteleostomi</taxon>
        <taxon>Mammalia</taxon>
        <taxon>Eutheria</taxon>
        <taxon>Laurasiatheria</taxon>
        <taxon>Perissodactyla</taxon>
        <taxon>Equidae</taxon>
        <taxon>Equus</taxon>
    </lineage>
</organism>
<keyword evidence="1" id="KW-0472">Membrane</keyword>
<feature type="transmembrane region" description="Helical" evidence="1">
    <location>
        <begin position="12"/>
        <end position="30"/>
    </location>
</feature>
<dbReference type="AlphaFoldDB" id="A0A9L0JNH0"/>
<name>A0A9L0JNH0_EQUAS</name>
<accession>A0A9L0JNH0</accession>
<proteinExistence type="predicted"/>
<keyword evidence="3" id="KW-1185">Reference proteome</keyword>
<reference evidence="2 3" key="1">
    <citation type="journal article" date="2020" name="Nat. Commun.">
        <title>Donkey genomes provide new insights into domestication and selection for coat color.</title>
        <authorList>
            <person name="Wang"/>
            <person name="C."/>
            <person name="Li"/>
            <person name="H."/>
            <person name="Guo"/>
            <person name="Y."/>
            <person name="Huang"/>
            <person name="J."/>
            <person name="Sun"/>
            <person name="Y."/>
            <person name="Min"/>
            <person name="J."/>
            <person name="Wang"/>
            <person name="J."/>
            <person name="Fang"/>
            <person name="X."/>
            <person name="Zhao"/>
            <person name="Z."/>
            <person name="Wang"/>
            <person name="S."/>
            <person name="Zhang"/>
            <person name="Y."/>
            <person name="Liu"/>
            <person name="Q."/>
            <person name="Jiang"/>
            <person name="Q."/>
            <person name="Wang"/>
            <person name="X."/>
            <person name="Guo"/>
            <person name="Y."/>
            <person name="Yang"/>
            <person name="C."/>
            <person name="Wang"/>
            <person name="Y."/>
            <person name="Tian"/>
            <person name="F."/>
            <person name="Zhuang"/>
            <person name="G."/>
            <person name="Fan"/>
            <person name="Y."/>
            <person name="Gao"/>
            <person name="Q."/>
            <person name="Li"/>
            <person name="Y."/>
            <person name="Ju"/>
            <person name="Z."/>
            <person name="Li"/>
            <person name="J."/>
            <person name="Li"/>
            <person name="R."/>
            <person name="Hou"/>
            <person name="M."/>
            <person name="Yang"/>
            <person name="G."/>
            <person name="Liu"/>
            <person name="G."/>
            <person name="Liu"/>
            <person name="W."/>
            <person name="Guo"/>
            <person name="J."/>
            <person name="Pan"/>
            <person name="S."/>
            <person name="Fan"/>
            <person name="G."/>
            <person name="Zhang"/>
            <person name="W."/>
            <person name="Zhang"/>
            <person name="R."/>
            <person name="Yu"/>
            <person name="J."/>
            <person name="Zhang"/>
            <person name="X."/>
            <person name="Yin"/>
            <person name="Q."/>
            <person name="Ji"/>
            <person name="C."/>
            <person name="Jin"/>
            <person name="Y."/>
            <person name="Yue"/>
            <person name="G."/>
            <person name="Liu"/>
            <person name="M."/>
            <person name="Xu"/>
            <person name="J."/>
            <person name="Liu"/>
            <person name="S."/>
            <person name="Jordana"/>
            <person name="J."/>
            <person name="Noce"/>
            <person name="A."/>
            <person name="Amills"/>
            <person name="M."/>
            <person name="Wu"/>
            <person name="D.D."/>
            <person name="Li"/>
            <person name="S."/>
            <person name="Zhou"/>
            <person name="X. and Zhong"/>
            <person name="J."/>
        </authorList>
    </citation>
    <scope>NUCLEOTIDE SEQUENCE [LARGE SCALE GENOMIC DNA]</scope>
</reference>
<evidence type="ECO:0000256" key="1">
    <source>
        <dbReference type="SAM" id="Phobius"/>
    </source>
</evidence>
<feature type="transmembrane region" description="Helical" evidence="1">
    <location>
        <begin position="86"/>
        <end position="109"/>
    </location>
</feature>
<protein>
    <submittedName>
        <fullName evidence="2">Uncharacterized protein</fullName>
    </submittedName>
</protein>